<evidence type="ECO:0000259" key="6">
    <source>
        <dbReference type="PROSITE" id="PS50041"/>
    </source>
</evidence>
<dbReference type="GO" id="GO:0030246">
    <property type="term" value="F:carbohydrate binding"/>
    <property type="evidence" value="ECO:0007669"/>
    <property type="project" value="UniProtKB-KW"/>
</dbReference>
<evidence type="ECO:0000256" key="3">
    <source>
        <dbReference type="SAM" id="Coils"/>
    </source>
</evidence>
<gene>
    <name evidence="8" type="primary">LOC114437748</name>
</gene>
<dbReference type="OrthoDB" id="8950604at2759"/>
<dbReference type="AlphaFoldDB" id="A0A6P7II35"/>
<feature type="transmembrane region" description="Helical" evidence="5">
    <location>
        <begin position="47"/>
        <end position="68"/>
    </location>
</feature>
<keyword evidence="3" id="KW-0175">Coiled coil</keyword>
<protein>
    <submittedName>
        <fullName evidence="8">CD209 antigen-like protein B isoform X1</fullName>
    </submittedName>
</protein>
<dbReference type="GeneID" id="114437748"/>
<keyword evidence="5" id="KW-0472">Membrane</keyword>
<dbReference type="SUPFAM" id="SSF56436">
    <property type="entry name" value="C-type lectin-like"/>
    <property type="match status" value="1"/>
</dbReference>
<proteinExistence type="predicted"/>
<feature type="domain" description="C-type lectin" evidence="6">
    <location>
        <begin position="193"/>
        <end position="305"/>
    </location>
</feature>
<dbReference type="Gene3D" id="6.10.250.3110">
    <property type="match status" value="1"/>
</dbReference>
<evidence type="ECO:0000256" key="1">
    <source>
        <dbReference type="ARBA" id="ARBA00022734"/>
    </source>
</evidence>
<dbReference type="InterPro" id="IPR016186">
    <property type="entry name" value="C-type_lectin-like/link_sf"/>
</dbReference>
<dbReference type="InterPro" id="IPR050111">
    <property type="entry name" value="C-type_lectin/snaclec_domain"/>
</dbReference>
<dbReference type="InterPro" id="IPR033989">
    <property type="entry name" value="CD209-like_CTLD"/>
</dbReference>
<dbReference type="PROSITE" id="PS50041">
    <property type="entry name" value="C_TYPE_LECTIN_2"/>
    <property type="match status" value="1"/>
</dbReference>
<evidence type="ECO:0000313" key="8">
    <source>
        <dbReference type="RefSeq" id="XP_028264421.1"/>
    </source>
</evidence>
<dbReference type="InterPro" id="IPR001304">
    <property type="entry name" value="C-type_lectin-like"/>
</dbReference>
<evidence type="ECO:0000256" key="4">
    <source>
        <dbReference type="SAM" id="MobiDB-lite"/>
    </source>
</evidence>
<evidence type="ECO:0000256" key="5">
    <source>
        <dbReference type="SAM" id="Phobius"/>
    </source>
</evidence>
<reference evidence="8" key="1">
    <citation type="submission" date="2025-08" db="UniProtKB">
        <authorList>
            <consortium name="RefSeq"/>
        </authorList>
    </citation>
    <scope>IDENTIFICATION</scope>
</reference>
<sequence length="310" mass="35515">MKMIFYVEDPENSAVYENVSTARSNPASKKHQGEQRTAAPASTGVKVYKVISVIVGIICILLVVYIVVQHLGLNDNGSTRDTLKNLTEERDDLKRTLLVVEAANKNLTGQRDELMQRMNDFDSQRRSLTEERDDLRRNLLVVEAANKKLTGQRDELIQKMNDFDSQRRSLTEERDSMKALLMNLKVELGWVLFKCSTYYVSSEKKTWQASRDDCRQRGADLIIINSEEEQSFANQFKVYMWIGLTDLQTEGTWRWVDGTPLSTSYWGTNEPNGARGENCGDIKSFNAKNSWNDEKCANSLNWICEKKVCQ</sequence>
<dbReference type="Gene3D" id="3.10.100.10">
    <property type="entry name" value="Mannose-Binding Protein A, subunit A"/>
    <property type="match status" value="1"/>
</dbReference>
<dbReference type="InterPro" id="IPR018378">
    <property type="entry name" value="C-type_lectin_CS"/>
</dbReference>
<keyword evidence="5" id="KW-1133">Transmembrane helix</keyword>
<feature type="region of interest" description="Disordered" evidence="4">
    <location>
        <begin position="20"/>
        <end position="39"/>
    </location>
</feature>
<accession>A0A6P7II35</accession>
<organism evidence="7 8">
    <name type="scientific">Parambassis ranga</name>
    <name type="common">Indian glassy fish</name>
    <dbReference type="NCBI Taxonomy" id="210632"/>
    <lineage>
        <taxon>Eukaryota</taxon>
        <taxon>Metazoa</taxon>
        <taxon>Chordata</taxon>
        <taxon>Craniata</taxon>
        <taxon>Vertebrata</taxon>
        <taxon>Euteleostomi</taxon>
        <taxon>Actinopterygii</taxon>
        <taxon>Neopterygii</taxon>
        <taxon>Teleostei</taxon>
        <taxon>Neoteleostei</taxon>
        <taxon>Acanthomorphata</taxon>
        <taxon>Ovalentaria</taxon>
        <taxon>Ambassidae</taxon>
        <taxon>Parambassis</taxon>
    </lineage>
</organism>
<name>A0A6P7II35_9TELE</name>
<dbReference type="RefSeq" id="XP_028264421.1">
    <property type="nucleotide sequence ID" value="XM_028408620.1"/>
</dbReference>
<keyword evidence="2" id="KW-1015">Disulfide bond</keyword>
<keyword evidence="7" id="KW-1185">Reference proteome</keyword>
<dbReference type="Proteomes" id="UP000515145">
    <property type="component" value="Chromosome 1"/>
</dbReference>
<dbReference type="InterPro" id="IPR016187">
    <property type="entry name" value="CTDL_fold"/>
</dbReference>
<dbReference type="PANTHER" id="PTHR22803">
    <property type="entry name" value="MANNOSE, PHOSPHOLIPASE, LECTIN RECEPTOR RELATED"/>
    <property type="match status" value="1"/>
</dbReference>
<dbReference type="InParanoid" id="A0A6P7II35"/>
<evidence type="ECO:0000256" key="2">
    <source>
        <dbReference type="ARBA" id="ARBA00023157"/>
    </source>
</evidence>
<keyword evidence="5" id="KW-0812">Transmembrane</keyword>
<dbReference type="PROSITE" id="PS00615">
    <property type="entry name" value="C_TYPE_LECTIN_1"/>
    <property type="match status" value="1"/>
</dbReference>
<dbReference type="SUPFAM" id="SSF90257">
    <property type="entry name" value="Myosin rod fragments"/>
    <property type="match status" value="1"/>
</dbReference>
<dbReference type="Pfam" id="PF00059">
    <property type="entry name" value="Lectin_C"/>
    <property type="match status" value="1"/>
</dbReference>
<feature type="coiled-coil region" evidence="3">
    <location>
        <begin position="76"/>
        <end position="187"/>
    </location>
</feature>
<keyword evidence="1" id="KW-0430">Lectin</keyword>
<dbReference type="CDD" id="cd03590">
    <property type="entry name" value="CLECT_DC-SIGN_like"/>
    <property type="match status" value="1"/>
</dbReference>
<evidence type="ECO:0000313" key="7">
    <source>
        <dbReference type="Proteomes" id="UP000515145"/>
    </source>
</evidence>
<dbReference type="SMART" id="SM00034">
    <property type="entry name" value="CLECT"/>
    <property type="match status" value="1"/>
</dbReference>